<dbReference type="PANTHER" id="PTHR24025">
    <property type="entry name" value="DESMOGLEIN FAMILY MEMBER"/>
    <property type="match status" value="1"/>
</dbReference>
<name>A0AAY5EYT6_ELEEL</name>
<evidence type="ECO:0000256" key="15">
    <source>
        <dbReference type="SAM" id="Phobius"/>
    </source>
</evidence>
<evidence type="ECO:0000256" key="14">
    <source>
        <dbReference type="RuleBase" id="RU004358"/>
    </source>
</evidence>
<keyword evidence="7 13" id="KW-0130">Cell adhesion</keyword>
<evidence type="ECO:0000256" key="7">
    <source>
        <dbReference type="ARBA" id="ARBA00022889"/>
    </source>
</evidence>
<dbReference type="FunFam" id="2.60.40.60:FF:000083">
    <property type="entry name" value="Desmoglein 1"/>
    <property type="match status" value="1"/>
</dbReference>
<dbReference type="GeneTree" id="ENSGT01030000234624"/>
<evidence type="ECO:0000256" key="4">
    <source>
        <dbReference type="ARBA" id="ARBA00022723"/>
    </source>
</evidence>
<dbReference type="AlphaFoldDB" id="A0AAY5EYT6"/>
<dbReference type="InterPro" id="IPR009122">
    <property type="entry name" value="Desmosomal_cadherin"/>
</dbReference>
<accession>A0AAY5EYT6</accession>
<reference evidence="17 18" key="1">
    <citation type="submission" date="2020-05" db="EMBL/GenBank/DDBJ databases">
        <title>Electrophorus electricus (electric eel) genome, fEleEle1, primary haplotype.</title>
        <authorList>
            <person name="Myers G."/>
            <person name="Meyer A."/>
            <person name="Fedrigo O."/>
            <person name="Formenti G."/>
            <person name="Rhie A."/>
            <person name="Tracey A."/>
            <person name="Sims Y."/>
            <person name="Jarvis E.D."/>
        </authorList>
    </citation>
    <scope>NUCLEOTIDE SEQUENCE [LARGE SCALE GENOMIC DNA]</scope>
</reference>
<feature type="domain" description="Cadherin" evidence="16">
    <location>
        <begin position="139"/>
        <end position="249"/>
    </location>
</feature>
<comment type="function">
    <text evidence="14">A component of desmosome cell-cell junctions which are required for positive regulation of cellular adhesion. Involved in the interaction of plaque proteins and intermediate filaments mediating cell-cell adhesion.</text>
</comment>
<dbReference type="Gene3D" id="2.60.40.60">
    <property type="entry name" value="Cadherins"/>
    <property type="match status" value="5"/>
</dbReference>
<comment type="subcellular location">
    <subcellularLocation>
        <location evidence="1">Cell junction</location>
        <location evidence="1">Desmosome</location>
    </subcellularLocation>
    <subcellularLocation>
        <location evidence="13">Cell membrane</location>
        <topology evidence="13">Single-pass type I membrane protein</topology>
    </subcellularLocation>
</comment>
<dbReference type="Gene3D" id="4.10.900.10">
    <property type="entry name" value="TCF3-CBD (Catenin binding domain)"/>
    <property type="match status" value="1"/>
</dbReference>
<dbReference type="PROSITE" id="PS50268">
    <property type="entry name" value="CADHERIN_2"/>
    <property type="match status" value="4"/>
</dbReference>
<dbReference type="FunFam" id="2.60.40.60:FF:000068">
    <property type="entry name" value="Desmoglein 1"/>
    <property type="match status" value="1"/>
</dbReference>
<dbReference type="FunFam" id="2.60.40.60:FF:000031">
    <property type="entry name" value="Cadherin 3"/>
    <property type="match status" value="1"/>
</dbReference>
<evidence type="ECO:0000256" key="10">
    <source>
        <dbReference type="ARBA" id="ARBA00023136"/>
    </source>
</evidence>
<gene>
    <name evidence="17" type="primary">DSG2</name>
</gene>
<evidence type="ECO:0000256" key="13">
    <source>
        <dbReference type="RuleBase" id="RU003318"/>
    </source>
</evidence>
<keyword evidence="18" id="KW-1185">Reference proteome</keyword>
<dbReference type="SMART" id="SM00112">
    <property type="entry name" value="CA"/>
    <property type="match status" value="3"/>
</dbReference>
<reference evidence="17" key="3">
    <citation type="submission" date="2025-09" db="UniProtKB">
        <authorList>
            <consortium name="Ensembl"/>
        </authorList>
    </citation>
    <scope>IDENTIFICATION</scope>
</reference>
<dbReference type="Pfam" id="PF00028">
    <property type="entry name" value="Cadherin"/>
    <property type="match status" value="3"/>
</dbReference>
<evidence type="ECO:0000313" key="17">
    <source>
        <dbReference type="Ensembl" id="ENSEEEP00000061971.1"/>
    </source>
</evidence>
<sequence length="1019" mass="109549">MIDLHDGFTDLCVVFKAADVSVALHRQKREWVVPPKILEENVDYTKSGPIARIRSDKEEIGRLRYSLSGIGADMTPYNLFVVDASTGEVRITGILDREEIAQYNVILIRATFVNRTEAENIIQLRIKVKDQNDNSPIFPTDISPGSVYELSASDSSVMTIRATDRDEPGNINSQILYEIINQEPAGKRMFKINRNGEIRVSGSNLDREANDRYALTIKASDLNGAPGCLTGTARVIINILDVNDNIPTLERESYECSIEENTEDLEVMRIKAKDLDLVGTENWLAKFFIVTGNEAGHFSIYTDPNTNEGVLAVDYEEIKNMNLGLAVSNVAPYHPSVEGGAGTVSVVNQPEGPVFKPKVKAIPISEDGKMFDITKIIAKYPAIDGDTKLPAENVRYVKGADPDNWLSIDDKTGDIRLNKLPDRESPHLKNGTYTAKILCITQDIPSKTATGTIAIQVEDFNDHCPRLTSLVQDMCTIQGALYVSAMDEDPPPNGIPFTFSIVPEKTQGKWSIEHLNDTTAILRTQETLWPGPKEVTVQVHDQQGLSCPEPQVLKVDVCTCDISGHCSPDVRKLKGSVLGGAGISLILLGLLMLLLIPLLLLSCQCGKAGFGGGFADMPFDTKEHLISYNTEGQGEDRVRLQTQLLLVTLSPNQLLPFSFIYGKGQCRVFKVYFSLCVLQKCQELDSTAMNSLLVYNEEGRGSPAGSVSSLSFLDSGNDLEFLNDLESKFTTLAEICGGTKFMTAISAPAPAAAAAAAPTPTPAPVLAPPRPRPTIEAVSTNINTINAVNTTSTVNTASAISAHARPAQPSSVHVERNVVVNDSHTSIVTDATPAQTVLVQQQPLYYVVEPQVPSTVLLTERPAVGLGQGMYVLNGAEGVLVQGSVGAQNTGLLRSANLSGSQVLLVERGAQGGQILQGTLQRGGPTSSQGLLLVEAQGGSVIDGALKRGFTTAGGLHVEGAGGSSGIVHGSQQRGMTTSSWSQSETVGLNGNSYQVSGLPTSRKVVIQEKKVVSSQGNL</sequence>
<dbReference type="FunFam" id="2.60.40.60:FF:000011">
    <property type="entry name" value="Cadherin 1"/>
    <property type="match status" value="1"/>
</dbReference>
<feature type="domain" description="Cadherin" evidence="16">
    <location>
        <begin position="56"/>
        <end position="138"/>
    </location>
</feature>
<dbReference type="GO" id="GO:0055113">
    <property type="term" value="P:epiboly involved in gastrulation with mouth forming second"/>
    <property type="evidence" value="ECO:0007669"/>
    <property type="project" value="UniProtKB-ARBA"/>
</dbReference>
<dbReference type="SUPFAM" id="SSF49313">
    <property type="entry name" value="Cadherin-like"/>
    <property type="match status" value="5"/>
</dbReference>
<evidence type="ECO:0000256" key="12">
    <source>
        <dbReference type="PROSITE-ProRule" id="PRU00043"/>
    </source>
</evidence>
<dbReference type="GO" id="GO:0005886">
    <property type="term" value="C:plasma membrane"/>
    <property type="evidence" value="ECO:0007669"/>
    <property type="project" value="UniProtKB-SubCell"/>
</dbReference>
<evidence type="ECO:0000256" key="2">
    <source>
        <dbReference type="ARBA" id="ARBA00022475"/>
    </source>
</evidence>
<keyword evidence="9 15" id="KW-1133">Transmembrane helix</keyword>
<dbReference type="PROSITE" id="PS00232">
    <property type="entry name" value="CADHERIN_1"/>
    <property type="match status" value="2"/>
</dbReference>
<dbReference type="Ensembl" id="ENSEEET00000058950.1">
    <property type="protein sequence ID" value="ENSEEEP00000061971.1"/>
    <property type="gene ID" value="ENSEEEG00000026881.1"/>
</dbReference>
<dbReference type="InterPro" id="IPR000233">
    <property type="entry name" value="Cadherin_Y-type_LIR"/>
</dbReference>
<dbReference type="Pfam" id="PF01049">
    <property type="entry name" value="CADH_Y-type_LIR"/>
    <property type="match status" value="1"/>
</dbReference>
<evidence type="ECO:0000256" key="11">
    <source>
        <dbReference type="ARBA" id="ARBA00023180"/>
    </source>
</evidence>
<evidence type="ECO:0000256" key="3">
    <source>
        <dbReference type="ARBA" id="ARBA00022692"/>
    </source>
</evidence>
<keyword evidence="6 12" id="KW-0106">Calcium</keyword>
<dbReference type="InterPro" id="IPR027397">
    <property type="entry name" value="Catenin-bd_sf"/>
</dbReference>
<dbReference type="GO" id="GO:0005509">
    <property type="term" value="F:calcium ion binding"/>
    <property type="evidence" value="ECO:0007669"/>
    <property type="project" value="UniProtKB-UniRule"/>
</dbReference>
<dbReference type="InterPro" id="IPR015919">
    <property type="entry name" value="Cadherin-like_sf"/>
</dbReference>
<dbReference type="PRINTS" id="PR01818">
    <property type="entry name" value="DESMOCADHERN"/>
</dbReference>
<evidence type="ECO:0000256" key="9">
    <source>
        <dbReference type="ARBA" id="ARBA00022989"/>
    </source>
</evidence>
<keyword evidence="8" id="KW-0965">Cell junction</keyword>
<evidence type="ECO:0000256" key="1">
    <source>
        <dbReference type="ARBA" id="ARBA00004568"/>
    </source>
</evidence>
<reference evidence="17" key="2">
    <citation type="submission" date="2025-08" db="UniProtKB">
        <authorList>
            <consortium name="Ensembl"/>
        </authorList>
    </citation>
    <scope>IDENTIFICATION</scope>
</reference>
<keyword evidence="4" id="KW-0479">Metal-binding</keyword>
<keyword evidence="2" id="KW-1003">Cell membrane</keyword>
<feature type="transmembrane region" description="Helical" evidence="15">
    <location>
        <begin position="577"/>
        <end position="600"/>
    </location>
</feature>
<evidence type="ECO:0000256" key="8">
    <source>
        <dbReference type="ARBA" id="ARBA00022949"/>
    </source>
</evidence>
<keyword evidence="10 15" id="KW-0472">Membrane</keyword>
<dbReference type="Proteomes" id="UP000314983">
    <property type="component" value="Chromosome 3"/>
</dbReference>
<protein>
    <recommendedName>
        <fullName evidence="16">Cadherin domain-containing protein</fullName>
    </recommendedName>
</protein>
<evidence type="ECO:0000259" key="16">
    <source>
        <dbReference type="PROSITE" id="PS50268"/>
    </source>
</evidence>
<evidence type="ECO:0000313" key="18">
    <source>
        <dbReference type="Proteomes" id="UP000314983"/>
    </source>
</evidence>
<dbReference type="PRINTS" id="PR00205">
    <property type="entry name" value="CADHERIN"/>
</dbReference>
<keyword evidence="3 13" id="KW-0812">Transmembrane</keyword>
<dbReference type="GO" id="GO:0030057">
    <property type="term" value="C:desmosome"/>
    <property type="evidence" value="ECO:0007669"/>
    <property type="project" value="UniProtKB-SubCell"/>
</dbReference>
<evidence type="ECO:0000256" key="6">
    <source>
        <dbReference type="ARBA" id="ARBA00022837"/>
    </source>
</evidence>
<dbReference type="InterPro" id="IPR050971">
    <property type="entry name" value="Cadherin-domain_protein"/>
</dbReference>
<keyword evidence="5" id="KW-0677">Repeat</keyword>
<proteinExistence type="predicted"/>
<dbReference type="GO" id="GO:0007156">
    <property type="term" value="P:homophilic cell adhesion via plasma membrane adhesion molecules"/>
    <property type="evidence" value="ECO:0007669"/>
    <property type="project" value="InterPro"/>
</dbReference>
<dbReference type="FunFam" id="2.60.40.60:FF:000074">
    <property type="entry name" value="Desmoglein 4"/>
    <property type="match status" value="1"/>
</dbReference>
<dbReference type="InterPro" id="IPR020894">
    <property type="entry name" value="Cadherin_CS"/>
</dbReference>
<feature type="domain" description="Cadherin" evidence="16">
    <location>
        <begin position="250"/>
        <end position="355"/>
    </location>
</feature>
<dbReference type="CDD" id="cd11304">
    <property type="entry name" value="Cadherin_repeat"/>
    <property type="match status" value="4"/>
</dbReference>
<evidence type="ECO:0000256" key="5">
    <source>
        <dbReference type="ARBA" id="ARBA00022737"/>
    </source>
</evidence>
<feature type="domain" description="Cadherin" evidence="16">
    <location>
        <begin position="356"/>
        <end position="467"/>
    </location>
</feature>
<dbReference type="GO" id="GO:0045216">
    <property type="term" value="P:cell-cell junction organization"/>
    <property type="evidence" value="ECO:0007669"/>
    <property type="project" value="UniProtKB-ARBA"/>
</dbReference>
<organism evidence="17 18">
    <name type="scientific">Electrophorus electricus</name>
    <name type="common">Electric eel</name>
    <name type="synonym">Gymnotus electricus</name>
    <dbReference type="NCBI Taxonomy" id="8005"/>
    <lineage>
        <taxon>Eukaryota</taxon>
        <taxon>Metazoa</taxon>
        <taxon>Chordata</taxon>
        <taxon>Craniata</taxon>
        <taxon>Vertebrata</taxon>
        <taxon>Euteleostomi</taxon>
        <taxon>Actinopterygii</taxon>
        <taxon>Neopterygii</taxon>
        <taxon>Teleostei</taxon>
        <taxon>Ostariophysi</taxon>
        <taxon>Gymnotiformes</taxon>
        <taxon>Gymnotoidei</taxon>
        <taxon>Gymnotidae</taxon>
        <taxon>Electrophorus</taxon>
    </lineage>
</organism>
<keyword evidence="11" id="KW-0325">Glycoprotein</keyword>
<dbReference type="InterPro" id="IPR002126">
    <property type="entry name" value="Cadherin-like_dom"/>
</dbReference>
<dbReference type="PANTHER" id="PTHR24025:SF29">
    <property type="entry name" value="DESMOGLEIN-2-LIKE-RELATED"/>
    <property type="match status" value="1"/>
</dbReference>